<dbReference type="Pfam" id="PF00646">
    <property type="entry name" value="F-box"/>
    <property type="match status" value="1"/>
</dbReference>
<dbReference type="NCBIfam" id="TIGR01640">
    <property type="entry name" value="F_box_assoc_1"/>
    <property type="match status" value="1"/>
</dbReference>
<feature type="domain" description="F-box" evidence="2">
    <location>
        <begin position="155"/>
        <end position="189"/>
    </location>
</feature>
<dbReference type="Pfam" id="PF07734">
    <property type="entry name" value="FBA_1"/>
    <property type="match status" value="1"/>
</dbReference>
<evidence type="ECO:0000256" key="1">
    <source>
        <dbReference type="SAM" id="SignalP"/>
    </source>
</evidence>
<evidence type="ECO:0000313" key="5">
    <source>
        <dbReference type="Proteomes" id="UP000290289"/>
    </source>
</evidence>
<dbReference type="InterPro" id="IPR036047">
    <property type="entry name" value="F-box-like_dom_sf"/>
</dbReference>
<dbReference type="InterPro" id="IPR017451">
    <property type="entry name" value="F-box-assoc_interact_dom"/>
</dbReference>
<dbReference type="PANTHER" id="PTHR35546">
    <property type="entry name" value="F-BOX PROTEIN INTERACTION DOMAIN PROTEIN-RELATED"/>
    <property type="match status" value="1"/>
</dbReference>
<evidence type="ECO:0000259" key="3">
    <source>
        <dbReference type="Pfam" id="PF07734"/>
    </source>
</evidence>
<dbReference type="InterPro" id="IPR055290">
    <property type="entry name" value="At3g26010-like"/>
</dbReference>
<organism evidence="4 5">
    <name type="scientific">Malus domestica</name>
    <name type="common">Apple</name>
    <name type="synonym">Pyrus malus</name>
    <dbReference type="NCBI Taxonomy" id="3750"/>
    <lineage>
        <taxon>Eukaryota</taxon>
        <taxon>Viridiplantae</taxon>
        <taxon>Streptophyta</taxon>
        <taxon>Embryophyta</taxon>
        <taxon>Tracheophyta</taxon>
        <taxon>Spermatophyta</taxon>
        <taxon>Magnoliopsida</taxon>
        <taxon>eudicotyledons</taxon>
        <taxon>Gunneridae</taxon>
        <taxon>Pentapetalae</taxon>
        <taxon>rosids</taxon>
        <taxon>fabids</taxon>
        <taxon>Rosales</taxon>
        <taxon>Rosaceae</taxon>
        <taxon>Amygdaloideae</taxon>
        <taxon>Maleae</taxon>
        <taxon>Malus</taxon>
    </lineage>
</organism>
<dbReference type="AlphaFoldDB" id="A0A498I8K1"/>
<feature type="signal peptide" evidence="1">
    <location>
        <begin position="1"/>
        <end position="21"/>
    </location>
</feature>
<dbReference type="Proteomes" id="UP000290289">
    <property type="component" value="Chromosome 13"/>
</dbReference>
<dbReference type="CDD" id="cd22157">
    <property type="entry name" value="F-box_AtFBW1-like"/>
    <property type="match status" value="1"/>
</dbReference>
<accession>A0A498I8K1</accession>
<proteinExistence type="predicted"/>
<gene>
    <name evidence="4" type="ORF">DVH24_002050</name>
</gene>
<keyword evidence="1" id="KW-0732">Signal</keyword>
<sequence length="528" mass="58373">MTVPKNASSFTVLLELALTQAMELLHLLTEPDSAPQLTAVILLVYFNGCYTTRPVKLSGLEDGVVDAEVEFCCGDDGGEDPLGVGDMRVGEGIAEGGGFWLIQVCFGRCAIPVAQGCFAKLQVAVREDVLIGCRSALESSTEKMVASAEVVACNEDLITLILLRLPVKSLLRFKCVSKKWLCLISTPNFSSRHRRLASASILLSQIPGLISHLSLNCSSSEKPFSSLDFIDDSAGVKLLQSINGLALGCSFHKLGKPRSYYVCNPSTRQFLTLPPPNAEGHDSFATVLGVYLAFDSSKSPHYQVVCVLNCSLSAAHDRYQIQIYPSETRTWRLCGSPFASPSDMMFETGVLWNGAIHWISPTGATLCFNINQEHIGSMPSPPSDEHWNKRRFRYFGESGGHLHLVEIYGPSTTQFQVFELERDYSKWICKYQIDISPIIDAFPEMVRDYLHPHHHDSLFYAFVLLFVQETEEGSSLLLHIPGKFISYNLRNKSFKEICGSGPKSTKTNTALHIGCFHAHQFIETLASV</sequence>
<reference evidence="4 5" key="1">
    <citation type="submission" date="2018-10" db="EMBL/GenBank/DDBJ databases">
        <title>A high-quality apple genome assembly.</title>
        <authorList>
            <person name="Hu J."/>
        </authorList>
    </citation>
    <scope>NUCLEOTIDE SEQUENCE [LARGE SCALE GENOMIC DNA]</scope>
    <source>
        <strain evidence="5">cv. HFTH1</strain>
        <tissue evidence="4">Young leaf</tissue>
    </source>
</reference>
<feature type="chain" id="PRO_5019764913" evidence="1">
    <location>
        <begin position="22"/>
        <end position="528"/>
    </location>
</feature>
<dbReference type="InterPro" id="IPR001810">
    <property type="entry name" value="F-box_dom"/>
</dbReference>
<dbReference type="PANTHER" id="PTHR35546:SF115">
    <property type="entry name" value="F-BOX DOMAIN-CONTAINING PROTEIN"/>
    <property type="match status" value="1"/>
</dbReference>
<dbReference type="InterPro" id="IPR006527">
    <property type="entry name" value="F-box-assoc_dom_typ1"/>
</dbReference>
<evidence type="ECO:0000313" key="4">
    <source>
        <dbReference type="EMBL" id="RXH78532.1"/>
    </source>
</evidence>
<feature type="domain" description="F-box associated beta-propeller type 1" evidence="3">
    <location>
        <begin position="243"/>
        <end position="387"/>
    </location>
</feature>
<keyword evidence="5" id="KW-1185">Reference proteome</keyword>
<dbReference type="STRING" id="3750.A0A498I8K1"/>
<protein>
    <submittedName>
        <fullName evidence="4">Uncharacterized protein</fullName>
    </submittedName>
</protein>
<dbReference type="SUPFAM" id="SSF81383">
    <property type="entry name" value="F-box domain"/>
    <property type="match status" value="1"/>
</dbReference>
<evidence type="ECO:0000259" key="2">
    <source>
        <dbReference type="Pfam" id="PF00646"/>
    </source>
</evidence>
<name>A0A498I8K1_MALDO</name>
<comment type="caution">
    <text evidence="4">The sequence shown here is derived from an EMBL/GenBank/DDBJ whole genome shotgun (WGS) entry which is preliminary data.</text>
</comment>
<dbReference type="EMBL" id="RDQH01000339">
    <property type="protein sequence ID" value="RXH78532.1"/>
    <property type="molecule type" value="Genomic_DNA"/>
</dbReference>